<organism evidence="1 2">
    <name type="scientific">Pocillopora damicornis</name>
    <name type="common">Cauliflower coral</name>
    <name type="synonym">Millepora damicornis</name>
    <dbReference type="NCBI Taxonomy" id="46731"/>
    <lineage>
        <taxon>Eukaryota</taxon>
        <taxon>Metazoa</taxon>
        <taxon>Cnidaria</taxon>
        <taxon>Anthozoa</taxon>
        <taxon>Hexacorallia</taxon>
        <taxon>Scleractinia</taxon>
        <taxon>Astrocoeniina</taxon>
        <taxon>Pocilloporidae</taxon>
        <taxon>Pocillopora</taxon>
    </lineage>
</organism>
<evidence type="ECO:0000313" key="2">
    <source>
        <dbReference type="Proteomes" id="UP000275408"/>
    </source>
</evidence>
<keyword evidence="2" id="KW-1185">Reference proteome</keyword>
<comment type="caution">
    <text evidence="1">The sequence shown here is derived from an EMBL/GenBank/DDBJ whole genome shotgun (WGS) entry which is preliminary data.</text>
</comment>
<reference evidence="1 2" key="1">
    <citation type="journal article" date="2018" name="Sci. Rep.">
        <title>Comparative analysis of the Pocillopora damicornis genome highlights role of immune system in coral evolution.</title>
        <authorList>
            <person name="Cunning R."/>
            <person name="Bay R.A."/>
            <person name="Gillette P."/>
            <person name="Baker A.C."/>
            <person name="Traylor-Knowles N."/>
        </authorList>
    </citation>
    <scope>NUCLEOTIDE SEQUENCE [LARGE SCALE GENOMIC DNA]</scope>
    <source>
        <strain evidence="1">RSMAS</strain>
        <tissue evidence="1">Whole animal</tissue>
    </source>
</reference>
<sequence>MKYNRGLKALLLQISQGYCVKTSPKVGPAFPNSRIKKKAKAGAHETKKTTTTDIIKIVTFRAVRITRSF</sequence>
<evidence type="ECO:0000313" key="1">
    <source>
        <dbReference type="EMBL" id="RMX60118.1"/>
    </source>
</evidence>
<dbReference type="Proteomes" id="UP000275408">
    <property type="component" value="Unassembled WGS sequence"/>
</dbReference>
<dbReference type="EMBL" id="RCHS01000234">
    <property type="protein sequence ID" value="RMX60118.1"/>
    <property type="molecule type" value="Genomic_DNA"/>
</dbReference>
<dbReference type="AlphaFoldDB" id="A0A3M6V3I4"/>
<protein>
    <submittedName>
        <fullName evidence="1">Uncharacterized protein</fullName>
    </submittedName>
</protein>
<gene>
    <name evidence="1" type="ORF">pdam_00019530</name>
</gene>
<proteinExistence type="predicted"/>
<accession>A0A3M6V3I4</accession>
<name>A0A3M6V3I4_POCDA</name>